<dbReference type="Gene3D" id="3.40.50.720">
    <property type="entry name" value="NAD(P)-binding Rossmann-like Domain"/>
    <property type="match status" value="1"/>
</dbReference>
<evidence type="ECO:0000256" key="5">
    <source>
        <dbReference type="ARBA" id="ARBA00023221"/>
    </source>
</evidence>
<evidence type="ECO:0000256" key="3">
    <source>
        <dbReference type="ARBA" id="ARBA00023027"/>
    </source>
</evidence>
<dbReference type="CDD" id="cd05233">
    <property type="entry name" value="SDR_c"/>
    <property type="match status" value="1"/>
</dbReference>
<dbReference type="STRING" id="140314.SAMN04488076_104148"/>
<protein>
    <submittedName>
        <fullName evidence="6">Short-chain dehydrogenase/reductase sdr</fullName>
    </submittedName>
</protein>
<keyword evidence="5" id="KW-0753">Steroid metabolism</keyword>
<dbReference type="AlphaFoldDB" id="A0A143YVY0"/>
<comment type="similarity">
    <text evidence="1">Belongs to the short-chain dehydrogenases/reductases (SDR) family.</text>
</comment>
<dbReference type="PANTHER" id="PTHR43180:SF28">
    <property type="entry name" value="NAD(P)-BINDING ROSSMANN-FOLD SUPERFAMILY PROTEIN"/>
    <property type="match status" value="1"/>
</dbReference>
<dbReference type="InterPro" id="IPR002347">
    <property type="entry name" value="SDR_fam"/>
</dbReference>
<dbReference type="PRINTS" id="PR00081">
    <property type="entry name" value="GDHRDH"/>
</dbReference>
<dbReference type="PROSITE" id="PS00061">
    <property type="entry name" value="ADH_SHORT"/>
    <property type="match status" value="1"/>
</dbReference>
<dbReference type="PANTHER" id="PTHR43180">
    <property type="entry name" value="3-OXOACYL-(ACYL-CARRIER-PROTEIN) REDUCTASE (AFU_ORTHOLOGUE AFUA_6G11210)"/>
    <property type="match status" value="1"/>
</dbReference>
<keyword evidence="7" id="KW-1185">Reference proteome</keyword>
<dbReference type="RefSeq" id="WP_087033657.1">
    <property type="nucleotide sequence ID" value="NZ_FJNE01000006.1"/>
</dbReference>
<dbReference type="SUPFAM" id="SSF51735">
    <property type="entry name" value="NAD(P)-binding Rossmann-fold domains"/>
    <property type="match status" value="1"/>
</dbReference>
<sequence length="253" mass="26354">MRLENKVAVVTGGASGMGEAICHLFAKEGAKVVVADYNLDGAEKVANDINVLFPNAAIFLKADVSVEADNNAMIDTAVDMFGHLDILVNNAGIMDGFEPVGDIKNARWEHVFAVNVNGPMYASRKAVAIFLEQGFGNIINIASIGGLNGGRAGVAYTASKHAIIGLTKNTAFMYAKKGIRCNAIAPGAIATNIGQSMTELDKFGQETTGVGMPLIPSYGSSKQIAGAALFLASDDASYVNGAILTVDGGWTSY</sequence>
<name>A0A143YVY0_9LACT</name>
<proteinExistence type="inferred from homology"/>
<dbReference type="Pfam" id="PF13561">
    <property type="entry name" value="adh_short_C2"/>
    <property type="match status" value="1"/>
</dbReference>
<evidence type="ECO:0000256" key="1">
    <source>
        <dbReference type="ARBA" id="ARBA00006484"/>
    </source>
</evidence>
<gene>
    <name evidence="6" type="ORF">Tpal_2109</name>
</gene>
<keyword evidence="4" id="KW-0443">Lipid metabolism</keyword>
<dbReference type="PRINTS" id="PR00080">
    <property type="entry name" value="SDRFAMILY"/>
</dbReference>
<dbReference type="NCBIfam" id="NF005559">
    <property type="entry name" value="PRK07231.1"/>
    <property type="match status" value="1"/>
</dbReference>
<keyword evidence="2" id="KW-0560">Oxidoreductase</keyword>
<dbReference type="EMBL" id="FJNE01000006">
    <property type="protein sequence ID" value="CZQ97164.1"/>
    <property type="molecule type" value="Genomic_DNA"/>
</dbReference>
<dbReference type="GO" id="GO:0016491">
    <property type="term" value="F:oxidoreductase activity"/>
    <property type="evidence" value="ECO:0007669"/>
    <property type="project" value="UniProtKB-KW"/>
</dbReference>
<keyword evidence="3" id="KW-0520">NAD</keyword>
<evidence type="ECO:0000256" key="2">
    <source>
        <dbReference type="ARBA" id="ARBA00023002"/>
    </source>
</evidence>
<evidence type="ECO:0000313" key="7">
    <source>
        <dbReference type="Proteomes" id="UP000242754"/>
    </source>
</evidence>
<dbReference type="GO" id="GO:0008206">
    <property type="term" value="P:bile acid metabolic process"/>
    <property type="evidence" value="ECO:0007669"/>
    <property type="project" value="UniProtKB-ARBA"/>
</dbReference>
<evidence type="ECO:0000256" key="4">
    <source>
        <dbReference type="ARBA" id="ARBA00023098"/>
    </source>
</evidence>
<accession>A0A143YVY0</accession>
<dbReference type="FunFam" id="3.40.50.720:FF:000084">
    <property type="entry name" value="Short-chain dehydrogenase reductase"/>
    <property type="match status" value="1"/>
</dbReference>
<dbReference type="InterPro" id="IPR020904">
    <property type="entry name" value="Sc_DH/Rdtase_CS"/>
</dbReference>
<dbReference type="Proteomes" id="UP000242754">
    <property type="component" value="Unassembled WGS sequence"/>
</dbReference>
<dbReference type="InterPro" id="IPR036291">
    <property type="entry name" value="NAD(P)-bd_dom_sf"/>
</dbReference>
<organism evidence="6 7">
    <name type="scientific">Trichococcus palustris</name>
    <dbReference type="NCBI Taxonomy" id="140314"/>
    <lineage>
        <taxon>Bacteria</taxon>
        <taxon>Bacillati</taxon>
        <taxon>Bacillota</taxon>
        <taxon>Bacilli</taxon>
        <taxon>Lactobacillales</taxon>
        <taxon>Carnobacteriaceae</taxon>
        <taxon>Trichococcus</taxon>
    </lineage>
</organism>
<reference evidence="6 7" key="1">
    <citation type="submission" date="2016-02" db="EMBL/GenBank/DDBJ databases">
        <authorList>
            <person name="Wen L."/>
            <person name="He K."/>
            <person name="Yang H."/>
        </authorList>
    </citation>
    <scope>NUCLEOTIDE SEQUENCE [LARGE SCALE GENOMIC DNA]</scope>
    <source>
        <strain evidence="6">Trichococcus palustris</strain>
    </source>
</reference>
<dbReference type="OrthoDB" id="9803333at2"/>
<evidence type="ECO:0000313" key="6">
    <source>
        <dbReference type="EMBL" id="CZQ97164.1"/>
    </source>
</evidence>